<feature type="transmembrane region" description="Helical" evidence="1">
    <location>
        <begin position="219"/>
        <end position="245"/>
    </location>
</feature>
<feature type="transmembrane region" description="Helical" evidence="1">
    <location>
        <begin position="29"/>
        <end position="52"/>
    </location>
</feature>
<keyword evidence="3" id="KW-1185">Reference proteome</keyword>
<evidence type="ECO:0000313" key="2">
    <source>
        <dbReference type="EMBL" id="ETW82963.1"/>
    </source>
</evidence>
<dbReference type="EMBL" id="KI925457">
    <property type="protein sequence ID" value="ETW82963.1"/>
    <property type="molecule type" value="Genomic_DNA"/>
</dbReference>
<reference evidence="2 3" key="1">
    <citation type="journal article" date="2012" name="New Phytol.">
        <title>Insight into trade-off between wood decay and parasitism from the genome of a fungal forest pathogen.</title>
        <authorList>
            <person name="Olson A."/>
            <person name="Aerts A."/>
            <person name="Asiegbu F."/>
            <person name="Belbahri L."/>
            <person name="Bouzid O."/>
            <person name="Broberg A."/>
            <person name="Canback B."/>
            <person name="Coutinho P.M."/>
            <person name="Cullen D."/>
            <person name="Dalman K."/>
            <person name="Deflorio G."/>
            <person name="van Diepen L.T."/>
            <person name="Dunand C."/>
            <person name="Duplessis S."/>
            <person name="Durling M."/>
            <person name="Gonthier P."/>
            <person name="Grimwood J."/>
            <person name="Fossdal C.G."/>
            <person name="Hansson D."/>
            <person name="Henrissat B."/>
            <person name="Hietala A."/>
            <person name="Himmelstrand K."/>
            <person name="Hoffmeister D."/>
            <person name="Hogberg N."/>
            <person name="James T.Y."/>
            <person name="Karlsson M."/>
            <person name="Kohler A."/>
            <person name="Kues U."/>
            <person name="Lee Y.H."/>
            <person name="Lin Y.C."/>
            <person name="Lind M."/>
            <person name="Lindquist E."/>
            <person name="Lombard V."/>
            <person name="Lucas S."/>
            <person name="Lunden K."/>
            <person name="Morin E."/>
            <person name="Murat C."/>
            <person name="Park J."/>
            <person name="Raffaello T."/>
            <person name="Rouze P."/>
            <person name="Salamov A."/>
            <person name="Schmutz J."/>
            <person name="Solheim H."/>
            <person name="Stahlberg J."/>
            <person name="Velez H."/>
            <person name="de Vries R.P."/>
            <person name="Wiebenga A."/>
            <person name="Woodward S."/>
            <person name="Yakovlev I."/>
            <person name="Garbelotto M."/>
            <person name="Martin F."/>
            <person name="Grigoriev I.V."/>
            <person name="Stenlid J."/>
        </authorList>
    </citation>
    <scope>NUCLEOTIDE SEQUENCE [LARGE SCALE GENOMIC DNA]</scope>
    <source>
        <strain evidence="2 3">TC 32-1</strain>
    </source>
</reference>
<feature type="transmembrane region" description="Helical" evidence="1">
    <location>
        <begin position="187"/>
        <end position="207"/>
    </location>
</feature>
<feature type="transmembrane region" description="Helical" evidence="1">
    <location>
        <begin position="257"/>
        <end position="277"/>
    </location>
</feature>
<accession>W4KAZ8</accession>
<dbReference type="AlphaFoldDB" id="W4KAZ8"/>
<feature type="transmembrane region" description="Helical" evidence="1">
    <location>
        <begin position="120"/>
        <end position="139"/>
    </location>
</feature>
<keyword evidence="1" id="KW-0472">Membrane</keyword>
<keyword evidence="1" id="KW-0812">Transmembrane</keyword>
<sequence>MAISVIKAEFISLFLQTFMYGECYSLYHVVPLLIALLGIFFPLCVITIILLLRVRQGTNTERTLLPVAVLMLVIATTHIIIDFVRAFNAYVLHPDEGPKSVALYYSNFADPTFVVKTTLYWIQTMLGDSVIIWRCYVVYDRHYRVVLLPSTLFAAAFAFGVIILRTFTHFVRGATVYETAHKFITTFFVLTMVINIYCTSLISWRIYSTGRFLPAFGNLVPVIVVIIESGAIYTSNLIIFLSAFLSHSNGQTIPLDLITPVVGIVFCLIILQVRYHFGMRSGNRSSGRQIRNHTERSFSEDPNIELGLAGKGVVSNDPV</sequence>
<feature type="transmembrane region" description="Helical" evidence="1">
    <location>
        <begin position="146"/>
        <end position="167"/>
    </location>
</feature>
<keyword evidence="1" id="KW-1133">Transmembrane helix</keyword>
<dbReference type="GeneID" id="20673378"/>
<organism evidence="2 3">
    <name type="scientific">Heterobasidion irregulare (strain TC 32-1)</name>
    <dbReference type="NCBI Taxonomy" id="747525"/>
    <lineage>
        <taxon>Eukaryota</taxon>
        <taxon>Fungi</taxon>
        <taxon>Dikarya</taxon>
        <taxon>Basidiomycota</taxon>
        <taxon>Agaricomycotina</taxon>
        <taxon>Agaricomycetes</taxon>
        <taxon>Russulales</taxon>
        <taxon>Bondarzewiaceae</taxon>
        <taxon>Heterobasidion</taxon>
        <taxon>Heterobasidion annosum species complex</taxon>
    </lineage>
</organism>
<evidence type="ECO:0000256" key="1">
    <source>
        <dbReference type="SAM" id="Phobius"/>
    </source>
</evidence>
<gene>
    <name evidence="2" type="ORF">HETIRDRAFT_416980</name>
</gene>
<name>W4KAZ8_HETIT</name>
<dbReference type="RefSeq" id="XP_009545261.1">
    <property type="nucleotide sequence ID" value="XM_009546966.1"/>
</dbReference>
<evidence type="ECO:0000313" key="3">
    <source>
        <dbReference type="Proteomes" id="UP000030671"/>
    </source>
</evidence>
<protein>
    <submittedName>
        <fullName evidence="2">Uncharacterized protein</fullName>
    </submittedName>
</protein>
<feature type="transmembrane region" description="Helical" evidence="1">
    <location>
        <begin position="64"/>
        <end position="84"/>
    </location>
</feature>
<proteinExistence type="predicted"/>
<dbReference type="HOGENOM" id="CLU_044614_3_3_1"/>
<dbReference type="KEGG" id="hir:HETIRDRAFT_416980"/>
<dbReference type="OrthoDB" id="2756618at2759"/>
<dbReference type="Proteomes" id="UP000030671">
    <property type="component" value="Unassembled WGS sequence"/>
</dbReference>
<dbReference type="InParanoid" id="W4KAZ8"/>